<feature type="region of interest" description="Disordered" evidence="1">
    <location>
        <begin position="58"/>
        <end position="77"/>
    </location>
</feature>
<comment type="caution">
    <text evidence="2">The sequence shown here is derived from an EMBL/GenBank/DDBJ whole genome shotgun (WGS) entry which is preliminary data.</text>
</comment>
<dbReference type="Proteomes" id="UP001210925">
    <property type="component" value="Unassembled WGS sequence"/>
</dbReference>
<dbReference type="GO" id="GO:0030991">
    <property type="term" value="C:intraciliary transport particle A"/>
    <property type="evidence" value="ECO:0007669"/>
    <property type="project" value="InterPro"/>
</dbReference>
<sequence length="139" mass="15337">MDDEFQFDLPNEPSEPKKGRRSQTEKEPVTFVKRVSSLLGTDVPSNTSVNNLAKTGWDVEEKKKRRPTTTTDGDIDDSQKKTVVGLEDEVMVVIPDLLEADGEEDITTTIAAAPVQRQFSLPRSIGEIESELSSDSLSV</sequence>
<proteinExistence type="predicted"/>
<name>A0AAD5YB28_9FUNG</name>
<evidence type="ECO:0000256" key="1">
    <source>
        <dbReference type="SAM" id="MobiDB-lite"/>
    </source>
</evidence>
<reference evidence="2" key="1">
    <citation type="submission" date="2020-05" db="EMBL/GenBank/DDBJ databases">
        <title>Phylogenomic resolution of chytrid fungi.</title>
        <authorList>
            <person name="Stajich J.E."/>
            <person name="Amses K."/>
            <person name="Simmons R."/>
            <person name="Seto K."/>
            <person name="Myers J."/>
            <person name="Bonds A."/>
            <person name="Quandt C.A."/>
            <person name="Barry K."/>
            <person name="Liu P."/>
            <person name="Grigoriev I."/>
            <person name="Longcore J.E."/>
            <person name="James T.Y."/>
        </authorList>
    </citation>
    <scope>NUCLEOTIDE SEQUENCE</scope>
    <source>
        <strain evidence="2">PLAUS21</strain>
    </source>
</reference>
<dbReference type="InterPro" id="IPR029302">
    <property type="entry name" value="IFT43"/>
</dbReference>
<protein>
    <submittedName>
        <fullName evidence="2">Uncharacterized protein</fullName>
    </submittedName>
</protein>
<organism evidence="2 3">
    <name type="scientific">Boothiomyces macroporosus</name>
    <dbReference type="NCBI Taxonomy" id="261099"/>
    <lineage>
        <taxon>Eukaryota</taxon>
        <taxon>Fungi</taxon>
        <taxon>Fungi incertae sedis</taxon>
        <taxon>Chytridiomycota</taxon>
        <taxon>Chytridiomycota incertae sedis</taxon>
        <taxon>Chytridiomycetes</taxon>
        <taxon>Rhizophydiales</taxon>
        <taxon>Terramycetaceae</taxon>
        <taxon>Boothiomyces</taxon>
    </lineage>
</organism>
<dbReference type="EMBL" id="JADGKB010000003">
    <property type="protein sequence ID" value="KAJ3261971.1"/>
    <property type="molecule type" value="Genomic_DNA"/>
</dbReference>
<evidence type="ECO:0000313" key="3">
    <source>
        <dbReference type="Proteomes" id="UP001210925"/>
    </source>
</evidence>
<accession>A0AAD5YB28</accession>
<feature type="region of interest" description="Disordered" evidence="1">
    <location>
        <begin position="1"/>
        <end position="28"/>
    </location>
</feature>
<dbReference type="AlphaFoldDB" id="A0AAD5YB28"/>
<evidence type="ECO:0000313" key="2">
    <source>
        <dbReference type="EMBL" id="KAJ3261971.1"/>
    </source>
</evidence>
<dbReference type="Pfam" id="PF15305">
    <property type="entry name" value="IFT43"/>
    <property type="match status" value="1"/>
</dbReference>
<feature type="compositionally biased region" description="Basic and acidic residues" evidence="1">
    <location>
        <begin position="14"/>
        <end position="28"/>
    </location>
</feature>
<keyword evidence="3" id="KW-1185">Reference proteome</keyword>
<gene>
    <name evidence="2" type="ORF">HK103_003814</name>
</gene>